<evidence type="ECO:0000313" key="1">
    <source>
        <dbReference type="EMBL" id="JAD71467.1"/>
    </source>
</evidence>
<protein>
    <submittedName>
        <fullName evidence="1">Uncharacterized protein</fullName>
    </submittedName>
</protein>
<reference evidence="1" key="2">
    <citation type="journal article" date="2015" name="Data Brief">
        <title>Shoot transcriptome of the giant reed, Arundo donax.</title>
        <authorList>
            <person name="Barrero R.A."/>
            <person name="Guerrero F.D."/>
            <person name="Moolhuijzen P."/>
            <person name="Goolsby J.A."/>
            <person name="Tidwell J."/>
            <person name="Bellgard S.E."/>
            <person name="Bellgard M.I."/>
        </authorList>
    </citation>
    <scope>NUCLEOTIDE SEQUENCE</scope>
    <source>
        <tissue evidence="1">Shoot tissue taken approximately 20 cm above the soil surface</tissue>
    </source>
</reference>
<dbReference type="AlphaFoldDB" id="A0A0A9CIW9"/>
<organism evidence="1">
    <name type="scientific">Arundo donax</name>
    <name type="common">Giant reed</name>
    <name type="synonym">Donax arundinaceus</name>
    <dbReference type="NCBI Taxonomy" id="35708"/>
    <lineage>
        <taxon>Eukaryota</taxon>
        <taxon>Viridiplantae</taxon>
        <taxon>Streptophyta</taxon>
        <taxon>Embryophyta</taxon>
        <taxon>Tracheophyta</taxon>
        <taxon>Spermatophyta</taxon>
        <taxon>Magnoliopsida</taxon>
        <taxon>Liliopsida</taxon>
        <taxon>Poales</taxon>
        <taxon>Poaceae</taxon>
        <taxon>PACMAD clade</taxon>
        <taxon>Arundinoideae</taxon>
        <taxon>Arundineae</taxon>
        <taxon>Arundo</taxon>
    </lineage>
</organism>
<dbReference type="EMBL" id="GBRH01226428">
    <property type="protein sequence ID" value="JAD71467.1"/>
    <property type="molecule type" value="Transcribed_RNA"/>
</dbReference>
<reference evidence="1" key="1">
    <citation type="submission" date="2014-09" db="EMBL/GenBank/DDBJ databases">
        <authorList>
            <person name="Magalhaes I.L.F."/>
            <person name="Oliveira U."/>
            <person name="Santos F.R."/>
            <person name="Vidigal T.H.D.A."/>
            <person name="Brescovit A.D."/>
            <person name="Santos A.J."/>
        </authorList>
    </citation>
    <scope>NUCLEOTIDE SEQUENCE</scope>
    <source>
        <tissue evidence="1">Shoot tissue taken approximately 20 cm above the soil surface</tissue>
    </source>
</reference>
<accession>A0A0A9CIW9</accession>
<sequence>MSLHQKDPVLFSLGSCPFL</sequence>
<proteinExistence type="predicted"/>
<name>A0A0A9CIW9_ARUDO</name>